<evidence type="ECO:0000313" key="9">
    <source>
        <dbReference type="Proteomes" id="UP000266426"/>
    </source>
</evidence>
<dbReference type="HAMAP" id="MF_00149">
    <property type="entry name" value="DNA_mis_repair"/>
    <property type="match status" value="1"/>
</dbReference>
<evidence type="ECO:0000256" key="2">
    <source>
        <dbReference type="ARBA" id="ARBA00021975"/>
    </source>
</evidence>
<dbReference type="InterPro" id="IPR042121">
    <property type="entry name" value="MutL_C_regsub"/>
</dbReference>
<dbReference type="InterPro" id="IPR037198">
    <property type="entry name" value="MutL_C_sf"/>
</dbReference>
<dbReference type="Pfam" id="PF13589">
    <property type="entry name" value="HATPase_c_3"/>
    <property type="match status" value="1"/>
</dbReference>
<dbReference type="PANTHER" id="PTHR10073">
    <property type="entry name" value="DNA MISMATCH REPAIR PROTEIN MLH, PMS, MUTL"/>
    <property type="match status" value="1"/>
</dbReference>
<feature type="domain" description="DNA mismatch repair protein S5" evidence="7">
    <location>
        <begin position="209"/>
        <end position="327"/>
    </location>
</feature>
<dbReference type="SMART" id="SM01340">
    <property type="entry name" value="DNA_mis_repair"/>
    <property type="match status" value="1"/>
</dbReference>
<dbReference type="GO" id="GO:0016887">
    <property type="term" value="F:ATP hydrolysis activity"/>
    <property type="evidence" value="ECO:0007669"/>
    <property type="project" value="InterPro"/>
</dbReference>
<dbReference type="InterPro" id="IPR042120">
    <property type="entry name" value="MutL_C_dimsub"/>
</dbReference>
<dbReference type="Gene3D" id="3.30.1540.20">
    <property type="entry name" value="MutL, C-terminal domain, dimerisation subdomain"/>
    <property type="match status" value="1"/>
</dbReference>
<reference evidence="8 9" key="1">
    <citation type="journal article" date="2017" name="ISME J.">
        <title>Energy and carbon metabolisms in a deep terrestrial subsurface fluid microbial community.</title>
        <authorList>
            <person name="Momper L."/>
            <person name="Jungbluth S.P."/>
            <person name="Lee M.D."/>
            <person name="Amend J.P."/>
        </authorList>
    </citation>
    <scope>NUCLEOTIDE SEQUENCE [LARGE SCALE GENOMIC DNA]</scope>
    <source>
        <strain evidence="8">SURF_26</strain>
    </source>
</reference>
<dbReference type="GO" id="GO:0005524">
    <property type="term" value="F:ATP binding"/>
    <property type="evidence" value="ECO:0007669"/>
    <property type="project" value="InterPro"/>
</dbReference>
<dbReference type="InterPro" id="IPR013507">
    <property type="entry name" value="DNA_mismatch_S5_2-like"/>
</dbReference>
<dbReference type="AlphaFoldDB" id="A0A3A4QXL0"/>
<dbReference type="GO" id="GO:0006298">
    <property type="term" value="P:mismatch repair"/>
    <property type="evidence" value="ECO:0007669"/>
    <property type="project" value="UniProtKB-UniRule"/>
</dbReference>
<evidence type="ECO:0000313" key="8">
    <source>
        <dbReference type="EMBL" id="RJP57502.1"/>
    </source>
</evidence>
<keyword evidence="3 5" id="KW-0227">DNA damage</keyword>
<dbReference type="FunFam" id="3.30.565.10:FF:000003">
    <property type="entry name" value="DNA mismatch repair endonuclease MutL"/>
    <property type="match status" value="1"/>
</dbReference>
<evidence type="ECO:0000256" key="5">
    <source>
        <dbReference type="HAMAP-Rule" id="MF_00149"/>
    </source>
</evidence>
<feature type="domain" description="MutL C-terminal dimerisation" evidence="6">
    <location>
        <begin position="450"/>
        <end position="592"/>
    </location>
</feature>
<gene>
    <name evidence="5 8" type="primary">mutL</name>
    <name evidence="8" type="ORF">C4541_10070</name>
</gene>
<dbReference type="InterPro" id="IPR020568">
    <property type="entry name" value="Ribosomal_Su5_D2-typ_SF"/>
</dbReference>
<dbReference type="CDD" id="cd16926">
    <property type="entry name" value="HATPase_MutL-MLH-PMS-like"/>
    <property type="match status" value="1"/>
</dbReference>
<comment type="function">
    <text evidence="5">This protein is involved in the repair of mismatches in DNA. It is required for dam-dependent methyl-directed DNA mismatch repair. May act as a 'molecular matchmaker', a protein that promotes the formation of a stable complex between two or more DNA-binding proteins in an ATP-dependent manner without itself being part of a final effector complex.</text>
</comment>
<dbReference type="Gene3D" id="3.30.1370.100">
    <property type="entry name" value="MutL, C-terminal domain, regulatory subdomain"/>
    <property type="match status" value="1"/>
</dbReference>
<dbReference type="GO" id="GO:0030983">
    <property type="term" value="F:mismatched DNA binding"/>
    <property type="evidence" value="ECO:0007669"/>
    <property type="project" value="InterPro"/>
</dbReference>
<dbReference type="EMBL" id="QZJZ01000079">
    <property type="protein sequence ID" value="RJP57502.1"/>
    <property type="molecule type" value="Genomic_DNA"/>
</dbReference>
<dbReference type="InterPro" id="IPR002099">
    <property type="entry name" value="MutL/Mlh/PMS"/>
</dbReference>
<dbReference type="InterPro" id="IPR014790">
    <property type="entry name" value="MutL_C"/>
</dbReference>
<proteinExistence type="inferred from homology"/>
<keyword evidence="8" id="KW-0540">Nuclease</keyword>
<dbReference type="Proteomes" id="UP000266426">
    <property type="component" value="Unassembled WGS sequence"/>
</dbReference>
<comment type="caution">
    <text evidence="8">The sequence shown here is derived from an EMBL/GenBank/DDBJ whole genome shotgun (WGS) entry which is preliminary data.</text>
</comment>
<dbReference type="SMART" id="SM00853">
    <property type="entry name" value="MutL_C"/>
    <property type="match status" value="1"/>
</dbReference>
<dbReference type="InterPro" id="IPR036890">
    <property type="entry name" value="HATPase_C_sf"/>
</dbReference>
<dbReference type="InterPro" id="IPR038973">
    <property type="entry name" value="MutL/Mlh/Pms-like"/>
</dbReference>
<keyword evidence="4 5" id="KW-0234">DNA repair</keyword>
<dbReference type="GO" id="GO:0140664">
    <property type="term" value="F:ATP-dependent DNA damage sensor activity"/>
    <property type="evidence" value="ECO:0007669"/>
    <property type="project" value="InterPro"/>
</dbReference>
<keyword evidence="8" id="KW-0378">Hydrolase</keyword>
<evidence type="ECO:0000259" key="7">
    <source>
        <dbReference type="SMART" id="SM01340"/>
    </source>
</evidence>
<dbReference type="PROSITE" id="PS00058">
    <property type="entry name" value="DNA_MISMATCH_REPAIR_1"/>
    <property type="match status" value="1"/>
</dbReference>
<keyword evidence="8" id="KW-0255">Endonuclease</keyword>
<dbReference type="Pfam" id="PF01119">
    <property type="entry name" value="DNA_mis_repair"/>
    <property type="match status" value="1"/>
</dbReference>
<dbReference type="NCBIfam" id="TIGR00585">
    <property type="entry name" value="mutl"/>
    <property type="match status" value="1"/>
</dbReference>
<evidence type="ECO:0000256" key="3">
    <source>
        <dbReference type="ARBA" id="ARBA00022763"/>
    </source>
</evidence>
<evidence type="ECO:0000259" key="6">
    <source>
        <dbReference type="SMART" id="SM00853"/>
    </source>
</evidence>
<dbReference type="SUPFAM" id="SSF55874">
    <property type="entry name" value="ATPase domain of HSP90 chaperone/DNA topoisomerase II/histidine kinase"/>
    <property type="match status" value="1"/>
</dbReference>
<accession>A0A3A4QXL0</accession>
<dbReference type="GO" id="GO:0032300">
    <property type="term" value="C:mismatch repair complex"/>
    <property type="evidence" value="ECO:0007669"/>
    <property type="project" value="InterPro"/>
</dbReference>
<dbReference type="InterPro" id="IPR020667">
    <property type="entry name" value="DNA_mismatch_repair_MutL"/>
</dbReference>
<dbReference type="PANTHER" id="PTHR10073:SF12">
    <property type="entry name" value="DNA MISMATCH REPAIR PROTEIN MLH1"/>
    <property type="match status" value="1"/>
</dbReference>
<evidence type="ECO:0000256" key="4">
    <source>
        <dbReference type="ARBA" id="ARBA00023204"/>
    </source>
</evidence>
<name>A0A3A4QXL0_9BACT</name>
<evidence type="ECO:0000256" key="1">
    <source>
        <dbReference type="ARBA" id="ARBA00006082"/>
    </source>
</evidence>
<dbReference type="GO" id="GO:0004519">
    <property type="term" value="F:endonuclease activity"/>
    <property type="evidence" value="ECO:0007669"/>
    <property type="project" value="UniProtKB-KW"/>
</dbReference>
<sequence length="635" mass="71197">MGKIKILDDNVINKIAAGEVVENPSSVLKELMENSIDAESTRIDVSIEKSGMKMIRVADNGCGMPRDDAAIAIERHATSKLRSDSDLYSLSTMGFRGEALPSIAAVSQFTLRTAPAGDLVGTQIRIEGGKIVSLRDDTISPGTIIEVENLFYNVPARKKFIRSYHAEKLALSQTFLKIALAYPDITFVLTDDDKEMYHLVSVDKIRDRISAVFGADFCADLIPFSYQSPDLSIYGYSSHPQLCRNTRSGQYVYVNNRAVQSYQISQALQRAYGSLLPHGRFPICFIYVDIVPQQVDVNVHPTKKEVKFTDPNKIQDIIKRSIDDVLKKSKLLFDIKEQDDELKKINLSYNIPRFKAMQADQIKDDTSSKESTYHQNSAPGAVPVKKIFPADTDSNDPFMRHLDEILHLVDDVTNDVIEPMEEESTATHSEGEIPELNISVDPGKLSGIRVIGQIGKLFIVGENKDGLVLIDQHAAHERINYERIMNAMLRDEHISQSLLFPVTYKTDPFRKNMILSKIDMLRKAGISIADFGPETLLIESLPVFISTTSAVAVLDDIAEEIKRSSSCSIENWQNKLAALLACRSSVKAADSLELAEMQQLIDDLHQTETPYTCPHGRPTIIRMTYEQLRKHFKRE</sequence>
<dbReference type="CDD" id="cd00782">
    <property type="entry name" value="MutL_Trans"/>
    <property type="match status" value="1"/>
</dbReference>
<dbReference type="Gene3D" id="3.30.230.10">
    <property type="match status" value="1"/>
</dbReference>
<organism evidence="8 9">
    <name type="scientific">Candidatus Auribacter fodinae</name>
    <dbReference type="NCBI Taxonomy" id="2093366"/>
    <lineage>
        <taxon>Bacteria</taxon>
        <taxon>Pseudomonadati</taxon>
        <taxon>Candidatus Auribacterota</taxon>
        <taxon>Candidatus Auribacteria</taxon>
        <taxon>Candidatus Auribacterales</taxon>
        <taxon>Candidatus Auribacteraceae</taxon>
        <taxon>Candidatus Auribacter</taxon>
    </lineage>
</organism>
<dbReference type="SUPFAM" id="SSF118116">
    <property type="entry name" value="DNA mismatch repair protein MutL"/>
    <property type="match status" value="1"/>
</dbReference>
<comment type="similarity">
    <text evidence="1 5">Belongs to the DNA mismatch repair MutL/HexB family.</text>
</comment>
<dbReference type="InterPro" id="IPR014762">
    <property type="entry name" value="DNA_mismatch_repair_CS"/>
</dbReference>
<dbReference type="SUPFAM" id="SSF54211">
    <property type="entry name" value="Ribosomal protein S5 domain 2-like"/>
    <property type="match status" value="1"/>
</dbReference>
<dbReference type="Pfam" id="PF08676">
    <property type="entry name" value="MutL_C"/>
    <property type="match status" value="1"/>
</dbReference>
<dbReference type="InterPro" id="IPR014721">
    <property type="entry name" value="Ribsml_uS5_D2-typ_fold_subgr"/>
</dbReference>
<protein>
    <recommendedName>
        <fullName evidence="2 5">DNA mismatch repair protein MutL</fullName>
    </recommendedName>
</protein>
<dbReference type="Gene3D" id="3.30.565.10">
    <property type="entry name" value="Histidine kinase-like ATPase, C-terminal domain"/>
    <property type="match status" value="1"/>
</dbReference>